<feature type="domain" description="Ion transport" evidence="12">
    <location>
        <begin position="11"/>
        <end position="184"/>
    </location>
</feature>
<evidence type="ECO:0000256" key="2">
    <source>
        <dbReference type="ARBA" id="ARBA00022448"/>
    </source>
</evidence>
<keyword evidence="9 11" id="KW-0472">Membrane</keyword>
<dbReference type="InterPro" id="IPR027359">
    <property type="entry name" value="Volt_channel_dom_sf"/>
</dbReference>
<feature type="transmembrane region" description="Helical" evidence="11">
    <location>
        <begin position="41"/>
        <end position="59"/>
    </location>
</feature>
<evidence type="ECO:0000256" key="3">
    <source>
        <dbReference type="ARBA" id="ARBA00022538"/>
    </source>
</evidence>
<evidence type="ECO:0000256" key="9">
    <source>
        <dbReference type="ARBA" id="ARBA00023136"/>
    </source>
</evidence>
<evidence type="ECO:0000256" key="7">
    <source>
        <dbReference type="ARBA" id="ARBA00022989"/>
    </source>
</evidence>
<evidence type="ECO:0000256" key="11">
    <source>
        <dbReference type="SAM" id="Phobius"/>
    </source>
</evidence>
<evidence type="ECO:0000313" key="14">
    <source>
        <dbReference type="Proteomes" id="UP000237271"/>
    </source>
</evidence>
<evidence type="ECO:0000256" key="1">
    <source>
        <dbReference type="ARBA" id="ARBA00004141"/>
    </source>
</evidence>
<feature type="transmembrane region" description="Helical" evidence="11">
    <location>
        <begin position="164"/>
        <end position="183"/>
    </location>
</feature>
<accession>A0A2P4XLA4</accession>
<comment type="subcellular location">
    <subcellularLocation>
        <location evidence="1">Membrane</location>
        <topology evidence="1">Multi-pass membrane protein</topology>
    </subcellularLocation>
</comment>
<dbReference type="PANTHER" id="PTHR10027:SF10">
    <property type="entry name" value="SLOWPOKE 2, ISOFORM D"/>
    <property type="match status" value="1"/>
</dbReference>
<dbReference type="Gene3D" id="1.10.287.70">
    <property type="match status" value="1"/>
</dbReference>
<comment type="caution">
    <text evidence="13">The sequence shown here is derived from an EMBL/GenBank/DDBJ whole genome shotgun (WGS) entry which is preliminary data.</text>
</comment>
<evidence type="ECO:0000256" key="8">
    <source>
        <dbReference type="ARBA" id="ARBA00023065"/>
    </source>
</evidence>
<dbReference type="AlphaFoldDB" id="A0A2P4XLA4"/>
<dbReference type="PRINTS" id="PR00169">
    <property type="entry name" value="KCHANNEL"/>
</dbReference>
<dbReference type="Gene3D" id="1.20.120.350">
    <property type="entry name" value="Voltage-gated potassium channels. Chain C"/>
    <property type="match status" value="1"/>
</dbReference>
<feature type="transmembrane region" description="Helical" evidence="11">
    <location>
        <begin position="12"/>
        <end position="29"/>
    </location>
</feature>
<keyword evidence="8" id="KW-0406">Ion transport</keyword>
<feature type="transmembrane region" description="Helical" evidence="11">
    <location>
        <begin position="66"/>
        <end position="84"/>
    </location>
</feature>
<evidence type="ECO:0000256" key="5">
    <source>
        <dbReference type="ARBA" id="ARBA00022826"/>
    </source>
</evidence>
<keyword evidence="4 11" id="KW-0812">Transmembrane</keyword>
<dbReference type="OrthoDB" id="10035564at2759"/>
<keyword evidence="10" id="KW-0407">Ion channel</keyword>
<evidence type="ECO:0000256" key="4">
    <source>
        <dbReference type="ARBA" id="ARBA00022692"/>
    </source>
</evidence>
<gene>
    <name evidence="13" type="ORF">PHPALM_17803</name>
</gene>
<sequence>MKLKFSKLGTAWEVFQTLFALLVSIAYVIQTYMPQHGVPTFDAIAMIVFASDYFLNLYCCENRWHFVVSVNGLMDALTIFPALIDQFDSGQSKSLPFIRFVRVMRLLRLIRVVRVAGSQTVSAVQKQVYTIILLTTCLIFVAAGIFHAVESNIEAQPDLQFGEALYFIVVTIATVGYGDIVPVTS</sequence>
<keyword evidence="3" id="KW-0633">Potassium transport</keyword>
<dbReference type="Proteomes" id="UP000237271">
    <property type="component" value="Unassembled WGS sequence"/>
</dbReference>
<dbReference type="Pfam" id="PF00520">
    <property type="entry name" value="Ion_trans"/>
    <property type="match status" value="1"/>
</dbReference>
<keyword evidence="6" id="KW-0630">Potassium</keyword>
<name>A0A2P4XLA4_9STRA</name>
<keyword evidence="5" id="KW-0631">Potassium channel</keyword>
<dbReference type="SUPFAM" id="SSF81324">
    <property type="entry name" value="Voltage-gated potassium channels"/>
    <property type="match status" value="1"/>
</dbReference>
<feature type="transmembrane region" description="Helical" evidence="11">
    <location>
        <begin position="128"/>
        <end position="149"/>
    </location>
</feature>
<keyword evidence="7 11" id="KW-1133">Transmembrane helix</keyword>
<evidence type="ECO:0000256" key="10">
    <source>
        <dbReference type="ARBA" id="ARBA00023303"/>
    </source>
</evidence>
<keyword evidence="2" id="KW-0813">Transport</keyword>
<dbReference type="GO" id="GO:0005267">
    <property type="term" value="F:potassium channel activity"/>
    <property type="evidence" value="ECO:0007669"/>
    <property type="project" value="UniProtKB-KW"/>
</dbReference>
<dbReference type="PANTHER" id="PTHR10027">
    <property type="entry name" value="CALCIUM-ACTIVATED POTASSIUM CHANNEL ALPHA CHAIN"/>
    <property type="match status" value="1"/>
</dbReference>
<proteinExistence type="predicted"/>
<evidence type="ECO:0000313" key="13">
    <source>
        <dbReference type="EMBL" id="POM66346.1"/>
    </source>
</evidence>
<dbReference type="InterPro" id="IPR047871">
    <property type="entry name" value="K_chnl_Slo-like"/>
</dbReference>
<evidence type="ECO:0000259" key="12">
    <source>
        <dbReference type="Pfam" id="PF00520"/>
    </source>
</evidence>
<dbReference type="InterPro" id="IPR005821">
    <property type="entry name" value="Ion_trans_dom"/>
</dbReference>
<feature type="non-terminal residue" evidence="13">
    <location>
        <position position="185"/>
    </location>
</feature>
<dbReference type="EMBL" id="NCKW01009646">
    <property type="protein sequence ID" value="POM66346.1"/>
    <property type="molecule type" value="Genomic_DNA"/>
</dbReference>
<organism evidence="13 14">
    <name type="scientific">Phytophthora palmivora</name>
    <dbReference type="NCBI Taxonomy" id="4796"/>
    <lineage>
        <taxon>Eukaryota</taxon>
        <taxon>Sar</taxon>
        <taxon>Stramenopiles</taxon>
        <taxon>Oomycota</taxon>
        <taxon>Peronosporomycetes</taxon>
        <taxon>Peronosporales</taxon>
        <taxon>Peronosporaceae</taxon>
        <taxon>Phytophthora</taxon>
    </lineage>
</organism>
<evidence type="ECO:0000256" key="6">
    <source>
        <dbReference type="ARBA" id="ARBA00022958"/>
    </source>
</evidence>
<protein>
    <submittedName>
        <fullName evidence="13">Voltage-gated Ion Channel (VIC) Superfamily</fullName>
    </submittedName>
</protein>
<keyword evidence="14" id="KW-1185">Reference proteome</keyword>
<dbReference type="GO" id="GO:0016020">
    <property type="term" value="C:membrane"/>
    <property type="evidence" value="ECO:0007669"/>
    <property type="project" value="UniProtKB-SubCell"/>
</dbReference>
<reference evidence="13 14" key="1">
    <citation type="journal article" date="2017" name="Genome Biol. Evol.">
        <title>Phytophthora megakarya and P. palmivora, closely related causal agents of cacao black pod rot, underwent increases in genome sizes and gene numbers by different mechanisms.</title>
        <authorList>
            <person name="Ali S.S."/>
            <person name="Shao J."/>
            <person name="Lary D.J."/>
            <person name="Kronmiller B."/>
            <person name="Shen D."/>
            <person name="Strem M.D."/>
            <person name="Amoako-Attah I."/>
            <person name="Akrofi A.Y."/>
            <person name="Begoude B.A."/>
            <person name="Ten Hoopen G.M."/>
            <person name="Coulibaly K."/>
            <person name="Kebe B.I."/>
            <person name="Melnick R.L."/>
            <person name="Guiltinan M.J."/>
            <person name="Tyler B.M."/>
            <person name="Meinhardt L.W."/>
            <person name="Bailey B.A."/>
        </authorList>
    </citation>
    <scope>NUCLEOTIDE SEQUENCE [LARGE SCALE GENOMIC DNA]</scope>
    <source>
        <strain evidence="14">sbr112.9</strain>
    </source>
</reference>